<organism evidence="1 2">
    <name type="scientific">Photobacterium kishitanii</name>
    <dbReference type="NCBI Taxonomy" id="318456"/>
    <lineage>
        <taxon>Bacteria</taxon>
        <taxon>Pseudomonadati</taxon>
        <taxon>Pseudomonadota</taxon>
        <taxon>Gammaproteobacteria</taxon>
        <taxon>Vibrionales</taxon>
        <taxon>Vibrionaceae</taxon>
        <taxon>Photobacterium</taxon>
    </lineage>
</organism>
<name>A0A2T3KLW9_9GAMM</name>
<comment type="caution">
    <text evidence="1">The sequence shown here is derived from an EMBL/GenBank/DDBJ whole genome shotgun (WGS) entry which is preliminary data.</text>
</comment>
<gene>
    <name evidence="1" type="ORF">C9J27_06055</name>
</gene>
<protein>
    <submittedName>
        <fullName evidence="1">Uncharacterized protein</fullName>
    </submittedName>
</protein>
<reference evidence="1 2" key="1">
    <citation type="submission" date="2018-01" db="EMBL/GenBank/DDBJ databases">
        <title>Whole genome sequencing of Histamine producing bacteria.</title>
        <authorList>
            <person name="Butler K."/>
        </authorList>
    </citation>
    <scope>NUCLEOTIDE SEQUENCE [LARGE SCALE GENOMIC DNA]</scope>
    <source>
        <strain evidence="1 2">FS-7.2</strain>
    </source>
</reference>
<proteinExistence type="predicted"/>
<dbReference type="AlphaFoldDB" id="A0A2T3KLW9"/>
<dbReference type="Proteomes" id="UP000241426">
    <property type="component" value="Unassembled WGS sequence"/>
</dbReference>
<sequence length="87" mass="10141">MDGNYYKLLQVGYPQEYKNWFDYESAVDFEATLFFDEEDALNRIIELCEEAGTTTDPSFDELHPIALTASEWRAEVGEDADMPFNWD</sequence>
<evidence type="ECO:0000313" key="1">
    <source>
        <dbReference type="EMBL" id="PSV00702.1"/>
    </source>
</evidence>
<evidence type="ECO:0000313" key="2">
    <source>
        <dbReference type="Proteomes" id="UP000241426"/>
    </source>
</evidence>
<accession>A0A2T3KLW9</accession>
<dbReference type="RefSeq" id="WP_107289332.1">
    <property type="nucleotide sequence ID" value="NZ_PYNF01000003.1"/>
</dbReference>
<dbReference type="EMBL" id="PYNF01000003">
    <property type="protein sequence ID" value="PSV00702.1"/>
    <property type="molecule type" value="Genomic_DNA"/>
</dbReference>